<dbReference type="InterPro" id="IPR013818">
    <property type="entry name" value="Lipase"/>
</dbReference>
<organism evidence="8 9">
    <name type="scientific">Orchesella dallaii</name>
    <dbReference type="NCBI Taxonomy" id="48710"/>
    <lineage>
        <taxon>Eukaryota</taxon>
        <taxon>Metazoa</taxon>
        <taxon>Ecdysozoa</taxon>
        <taxon>Arthropoda</taxon>
        <taxon>Hexapoda</taxon>
        <taxon>Collembola</taxon>
        <taxon>Entomobryomorpha</taxon>
        <taxon>Entomobryoidea</taxon>
        <taxon>Orchesellidae</taxon>
        <taxon>Orchesellinae</taxon>
        <taxon>Orchesella</taxon>
    </lineage>
</organism>
<dbReference type="PANTHER" id="PTHR11610">
    <property type="entry name" value="LIPASE"/>
    <property type="match status" value="1"/>
</dbReference>
<evidence type="ECO:0000256" key="6">
    <source>
        <dbReference type="SAM" id="SignalP"/>
    </source>
</evidence>
<feature type="domain" description="Lipase" evidence="7">
    <location>
        <begin position="165"/>
        <end position="443"/>
    </location>
</feature>
<accession>A0ABP1S552</accession>
<name>A0ABP1S552_9HEXA</name>
<keyword evidence="9" id="KW-1185">Reference proteome</keyword>
<dbReference type="InterPro" id="IPR029058">
    <property type="entry name" value="AB_hydrolase_fold"/>
</dbReference>
<gene>
    <name evidence="8" type="ORF">ODALV1_LOCUS29914</name>
</gene>
<evidence type="ECO:0000256" key="1">
    <source>
        <dbReference type="ARBA" id="ARBA00004613"/>
    </source>
</evidence>
<feature type="region of interest" description="Disordered" evidence="5">
    <location>
        <begin position="46"/>
        <end position="82"/>
    </location>
</feature>
<evidence type="ECO:0000313" key="8">
    <source>
        <dbReference type="EMBL" id="CAL8143805.1"/>
    </source>
</evidence>
<feature type="compositionally biased region" description="Low complexity" evidence="5">
    <location>
        <begin position="58"/>
        <end position="73"/>
    </location>
</feature>
<dbReference type="Gene3D" id="3.40.50.1820">
    <property type="entry name" value="alpha/beta hydrolase"/>
    <property type="match status" value="1"/>
</dbReference>
<evidence type="ECO:0000256" key="4">
    <source>
        <dbReference type="RuleBase" id="RU004262"/>
    </source>
</evidence>
<dbReference type="PANTHER" id="PTHR11610:SF173">
    <property type="entry name" value="LIPASE DOMAIN-CONTAINING PROTEIN-RELATED"/>
    <property type="match status" value="1"/>
</dbReference>
<proteinExistence type="inferred from homology"/>
<evidence type="ECO:0000256" key="5">
    <source>
        <dbReference type="SAM" id="MobiDB-lite"/>
    </source>
</evidence>
<dbReference type="Proteomes" id="UP001642540">
    <property type="component" value="Unassembled WGS sequence"/>
</dbReference>
<keyword evidence="6" id="KW-0732">Signal</keyword>
<keyword evidence="3" id="KW-0964">Secreted</keyword>
<evidence type="ECO:0000256" key="2">
    <source>
        <dbReference type="ARBA" id="ARBA00010701"/>
    </source>
</evidence>
<evidence type="ECO:0000313" key="9">
    <source>
        <dbReference type="Proteomes" id="UP001642540"/>
    </source>
</evidence>
<comment type="subcellular location">
    <subcellularLocation>
        <location evidence="1">Secreted</location>
    </subcellularLocation>
</comment>
<evidence type="ECO:0000259" key="7">
    <source>
        <dbReference type="Pfam" id="PF00151"/>
    </source>
</evidence>
<evidence type="ECO:0000256" key="3">
    <source>
        <dbReference type="ARBA" id="ARBA00022525"/>
    </source>
</evidence>
<reference evidence="8 9" key="1">
    <citation type="submission" date="2024-08" db="EMBL/GenBank/DDBJ databases">
        <authorList>
            <person name="Cucini C."/>
            <person name="Frati F."/>
        </authorList>
    </citation>
    <scope>NUCLEOTIDE SEQUENCE [LARGE SCALE GENOMIC DNA]</scope>
</reference>
<sequence>MTESNLQRRLSISCVVPLLVISGSLASYSNGVSRYTEFRGCNESSPLPLPIIQEDDPASASSTSPSPSTESSPQVQTSTNYPPNDYFKPVVLLPSKLNYPSSNSLDVGNRLNVISFGNNRFNPYGGSEMKEDRVPTMSPALSRLAQFRNTVQAYRNTITGNRFFELDGNTRFALYTRNNPSASQKIQLHDRSSIEASDFKADKPTKLIIHGFSDIGALGEWVTNLKDAYLATSDANVLVADFSTYETFLLFWTNLPIFASKRIADLVTFLELTAGASRENFHLIARSWGTHVAGVTGRLLQGRVGRITGLEPEARVYGSVLPDYKLISTDAQFVDIVHVNGRRYFFHGSRFGLTPPSGHVDIYPNYSERNNPCGGAQYGRQASESGRLQVAGYCQQGRGVTYFTDSIKYPQSHSMCQCSSYTEYKSGNCGCYKDNSNFYLGEHLSNKTRGVFQLTKTNLSNPTAAWLRYFRMFH</sequence>
<dbReference type="EMBL" id="CAXLJM020000160">
    <property type="protein sequence ID" value="CAL8143805.1"/>
    <property type="molecule type" value="Genomic_DNA"/>
</dbReference>
<dbReference type="InterPro" id="IPR000734">
    <property type="entry name" value="TAG_lipase"/>
</dbReference>
<dbReference type="SUPFAM" id="SSF53474">
    <property type="entry name" value="alpha/beta-Hydrolases"/>
    <property type="match status" value="1"/>
</dbReference>
<protein>
    <recommendedName>
        <fullName evidence="7">Lipase domain-containing protein</fullName>
    </recommendedName>
</protein>
<feature type="chain" id="PRO_5046413385" description="Lipase domain-containing protein" evidence="6">
    <location>
        <begin position="27"/>
        <end position="474"/>
    </location>
</feature>
<dbReference type="PRINTS" id="PR00821">
    <property type="entry name" value="TAGLIPASE"/>
</dbReference>
<feature type="signal peptide" evidence="6">
    <location>
        <begin position="1"/>
        <end position="26"/>
    </location>
</feature>
<comment type="caution">
    <text evidence="8">The sequence shown here is derived from an EMBL/GenBank/DDBJ whole genome shotgun (WGS) entry which is preliminary data.</text>
</comment>
<dbReference type="Pfam" id="PF00151">
    <property type="entry name" value="Lipase"/>
    <property type="match status" value="1"/>
</dbReference>
<comment type="similarity">
    <text evidence="2 4">Belongs to the AB hydrolase superfamily. Lipase family.</text>
</comment>